<reference evidence="2" key="1">
    <citation type="submission" date="2020-06" db="EMBL/GenBank/DDBJ databases">
        <title>Draft genome of Bugula neritina, a colonial animal packing powerful symbionts and potential medicines.</title>
        <authorList>
            <person name="Rayko M."/>
        </authorList>
    </citation>
    <scope>NUCLEOTIDE SEQUENCE [LARGE SCALE GENOMIC DNA]</scope>
    <source>
        <strain evidence="2">Kwan_BN1</strain>
    </source>
</reference>
<dbReference type="InterPro" id="IPR016186">
    <property type="entry name" value="C-type_lectin-like/link_sf"/>
</dbReference>
<dbReference type="InterPro" id="IPR001304">
    <property type="entry name" value="C-type_lectin-like"/>
</dbReference>
<comment type="caution">
    <text evidence="2">The sequence shown here is derived from an EMBL/GenBank/DDBJ whole genome shotgun (WGS) entry which is preliminary data.</text>
</comment>
<gene>
    <name evidence="2" type="ORF">EB796_019404</name>
</gene>
<dbReference type="InterPro" id="IPR016187">
    <property type="entry name" value="CTDL_fold"/>
</dbReference>
<dbReference type="PROSITE" id="PS50041">
    <property type="entry name" value="C_TYPE_LECTIN_2"/>
    <property type="match status" value="1"/>
</dbReference>
<keyword evidence="3" id="KW-1185">Reference proteome</keyword>
<evidence type="ECO:0000259" key="1">
    <source>
        <dbReference type="PROSITE" id="PS50041"/>
    </source>
</evidence>
<dbReference type="SUPFAM" id="SSF56436">
    <property type="entry name" value="C-type lectin-like"/>
    <property type="match status" value="1"/>
</dbReference>
<dbReference type="Gene3D" id="3.10.100.10">
    <property type="entry name" value="Mannose-Binding Protein A, subunit A"/>
    <property type="match status" value="1"/>
</dbReference>
<evidence type="ECO:0000313" key="3">
    <source>
        <dbReference type="Proteomes" id="UP000593567"/>
    </source>
</evidence>
<evidence type="ECO:0000313" key="2">
    <source>
        <dbReference type="EMBL" id="KAF6022281.1"/>
    </source>
</evidence>
<proteinExistence type="predicted"/>
<feature type="domain" description="C-type lectin" evidence="1">
    <location>
        <begin position="1"/>
        <end position="71"/>
    </location>
</feature>
<dbReference type="AlphaFoldDB" id="A0A7J7J9M6"/>
<dbReference type="EMBL" id="VXIV02002871">
    <property type="protein sequence ID" value="KAF6022281.1"/>
    <property type="molecule type" value="Genomic_DNA"/>
</dbReference>
<accession>A0A7J7J9M6</accession>
<sequence length="87" mass="9998">MWFGGRKFYGVWYWMVHDLEIVQHMADFHWSNGEPDGVGHDEADGECLSLYGKDGLMNDVDCETKLEFACEREEDVIPDITNKIVVG</sequence>
<dbReference type="OrthoDB" id="418245at2759"/>
<organism evidence="2 3">
    <name type="scientific">Bugula neritina</name>
    <name type="common">Brown bryozoan</name>
    <name type="synonym">Sertularia neritina</name>
    <dbReference type="NCBI Taxonomy" id="10212"/>
    <lineage>
        <taxon>Eukaryota</taxon>
        <taxon>Metazoa</taxon>
        <taxon>Spiralia</taxon>
        <taxon>Lophotrochozoa</taxon>
        <taxon>Bryozoa</taxon>
        <taxon>Gymnolaemata</taxon>
        <taxon>Cheilostomatida</taxon>
        <taxon>Flustrina</taxon>
        <taxon>Buguloidea</taxon>
        <taxon>Bugulidae</taxon>
        <taxon>Bugula</taxon>
    </lineage>
</organism>
<dbReference type="Proteomes" id="UP000593567">
    <property type="component" value="Unassembled WGS sequence"/>
</dbReference>
<name>A0A7J7J9M6_BUGNE</name>
<protein>
    <recommendedName>
        <fullName evidence="1">C-type lectin domain-containing protein</fullName>
    </recommendedName>
</protein>